<accession>A0AA48HCG0</accession>
<name>A0AA48HCG0_9FLAO</name>
<evidence type="ECO:0000313" key="1">
    <source>
        <dbReference type="EMBL" id="BDW93562.1"/>
    </source>
</evidence>
<keyword evidence="2" id="KW-1185">Reference proteome</keyword>
<dbReference type="Proteomes" id="UP001330184">
    <property type="component" value="Chromosome"/>
</dbReference>
<dbReference type="AlphaFoldDB" id="A0AA48HCG0"/>
<organism evidence="1 2">
    <name type="scientific">Flagellimonas marinaquae</name>
    <dbReference type="NCBI Taxonomy" id="254955"/>
    <lineage>
        <taxon>Bacteria</taxon>
        <taxon>Pseudomonadati</taxon>
        <taxon>Bacteroidota</taxon>
        <taxon>Flavobacteriia</taxon>
        <taxon>Flavobacteriales</taxon>
        <taxon>Flavobacteriaceae</taxon>
        <taxon>Flagellimonas</taxon>
    </lineage>
</organism>
<dbReference type="EMBL" id="AP027268">
    <property type="protein sequence ID" value="BDW93562.1"/>
    <property type="molecule type" value="Genomic_DNA"/>
</dbReference>
<sequence>MRDDLQNWKSYIQFIGDEMVFIQKLLDSYIFEPRTPNLFERLENFKQLFNASKQQRASLLESIKIHGNRLGGIFECTQEESDSQYYENHLDLKANVTGYIKSYLDQKKEVYEYAGSILKKKKP</sequence>
<evidence type="ECO:0000313" key="2">
    <source>
        <dbReference type="Proteomes" id="UP001330184"/>
    </source>
</evidence>
<proteinExistence type="predicted"/>
<protein>
    <submittedName>
        <fullName evidence="1">Uncharacterized protein</fullName>
    </submittedName>
</protein>
<gene>
    <name evidence="1" type="ORF">MACH07_23940</name>
</gene>
<reference evidence="1 2" key="1">
    <citation type="submission" date="2023-01" db="EMBL/GenBank/DDBJ databases">
        <title>Complete genome sequence of Muricauda aquimarina strain IFOP_LL357.</title>
        <authorList>
            <person name="Gajardo G."/>
            <person name="Ueki S."/>
            <person name="Maruyama F."/>
        </authorList>
    </citation>
    <scope>NUCLEOTIDE SEQUENCE [LARGE SCALE GENOMIC DNA]</scope>
    <source>
        <strain evidence="1 2">IFOP_LL357</strain>
    </source>
</reference>